<proteinExistence type="predicted"/>
<accession>A0ABV0BI38</accession>
<reference evidence="1 2" key="1">
    <citation type="submission" date="2024-04" db="EMBL/GenBank/DDBJ databases">
        <title>A novel species isolated from cricket.</title>
        <authorList>
            <person name="Wang H.-C."/>
        </authorList>
    </citation>
    <scope>NUCLEOTIDE SEQUENCE [LARGE SCALE GENOMIC DNA]</scope>
    <source>
        <strain evidence="1 2">WL0021</strain>
    </source>
</reference>
<name>A0ABV0BI38_9HYPH</name>
<organism evidence="1 2">
    <name type="scientific">Hohaiivirga grylli</name>
    <dbReference type="NCBI Taxonomy" id="3133970"/>
    <lineage>
        <taxon>Bacteria</taxon>
        <taxon>Pseudomonadati</taxon>
        <taxon>Pseudomonadota</taxon>
        <taxon>Alphaproteobacteria</taxon>
        <taxon>Hyphomicrobiales</taxon>
        <taxon>Methylobacteriaceae</taxon>
        <taxon>Hohaiivirga</taxon>
    </lineage>
</organism>
<keyword evidence="2" id="KW-1185">Reference proteome</keyword>
<protein>
    <submittedName>
        <fullName evidence="1">Uncharacterized protein</fullName>
    </submittedName>
</protein>
<comment type="caution">
    <text evidence="1">The sequence shown here is derived from an EMBL/GenBank/DDBJ whole genome shotgun (WGS) entry which is preliminary data.</text>
</comment>
<sequence length="117" mass="13715">MAQRGLDQHSQDKELASRLAFDNFISQFLETERSIADNSDMLKTLSHKTLRNKKEQAEIESLTARISDQKSHRAYLEYSVFMDYDLRSHFLAYNGNDPEIIQLIDGIKMRNPFFLKE</sequence>
<dbReference type="EMBL" id="JBBYXI010000002">
    <property type="protein sequence ID" value="MEN3930624.1"/>
    <property type="molecule type" value="Genomic_DNA"/>
</dbReference>
<gene>
    <name evidence="1" type="ORF">WJT86_06040</name>
</gene>
<dbReference type="Proteomes" id="UP001418637">
    <property type="component" value="Unassembled WGS sequence"/>
</dbReference>
<evidence type="ECO:0000313" key="1">
    <source>
        <dbReference type="EMBL" id="MEN3930624.1"/>
    </source>
</evidence>
<dbReference type="RefSeq" id="WP_346336626.1">
    <property type="nucleotide sequence ID" value="NZ_JBBYXI010000002.1"/>
</dbReference>
<evidence type="ECO:0000313" key="2">
    <source>
        <dbReference type="Proteomes" id="UP001418637"/>
    </source>
</evidence>